<dbReference type="CDD" id="cd10170">
    <property type="entry name" value="ASKHA_NBD_HSP70"/>
    <property type="match status" value="1"/>
</dbReference>
<dbReference type="OrthoDB" id="3637243at2759"/>
<protein>
    <recommendedName>
        <fullName evidence="3">Hsp70 family protein</fullName>
    </recommendedName>
</protein>
<dbReference type="PANTHER" id="PTHR42749">
    <property type="entry name" value="CELL SHAPE-DETERMINING PROTEIN MREB"/>
    <property type="match status" value="1"/>
</dbReference>
<evidence type="ECO:0000313" key="2">
    <source>
        <dbReference type="Proteomes" id="UP000033647"/>
    </source>
</evidence>
<dbReference type="SUPFAM" id="SSF53067">
    <property type="entry name" value="Actin-like ATPase domain"/>
    <property type="match status" value="2"/>
</dbReference>
<dbReference type="EMBL" id="LAFY01000585">
    <property type="protein sequence ID" value="KJX96971.1"/>
    <property type="molecule type" value="Genomic_DNA"/>
</dbReference>
<dbReference type="Proteomes" id="UP000033647">
    <property type="component" value="Unassembled WGS sequence"/>
</dbReference>
<dbReference type="AlphaFoldDB" id="A0A0F4GHX5"/>
<comment type="caution">
    <text evidence="1">The sequence shown here is derived from an EMBL/GenBank/DDBJ whole genome shotgun (WGS) entry which is preliminary data.</text>
</comment>
<keyword evidence="2" id="KW-1185">Reference proteome</keyword>
<organism evidence="1 2">
    <name type="scientific">Zymoseptoria brevis</name>
    <dbReference type="NCBI Taxonomy" id="1047168"/>
    <lineage>
        <taxon>Eukaryota</taxon>
        <taxon>Fungi</taxon>
        <taxon>Dikarya</taxon>
        <taxon>Ascomycota</taxon>
        <taxon>Pezizomycotina</taxon>
        <taxon>Dothideomycetes</taxon>
        <taxon>Dothideomycetidae</taxon>
        <taxon>Mycosphaerellales</taxon>
        <taxon>Mycosphaerellaceae</taxon>
        <taxon>Zymoseptoria</taxon>
    </lineage>
</organism>
<proteinExistence type="predicted"/>
<name>A0A0F4GHX5_9PEZI</name>
<evidence type="ECO:0008006" key="3">
    <source>
        <dbReference type="Google" id="ProtNLM"/>
    </source>
</evidence>
<sequence>MAALRDTIEITIDWGTGHITIAYAMFRDGVRTNDPTTLIVHGTGFEEPAMATWLPDDTFLHGHALEAIANENRAVSDKIMTLFKLPLSTRPGAREVTDRINDVLREEGKTHDQLIEDHLRAIVSDAKKHIKKMEGSRGAHNLTVQQLDDMLEQLRVRITVPDSWTPNARYHMQSAAKKAGLEYTVLASESKAVIAYLVDKAAHETTNPLIAAFKKGDIIITADIGCGTADCVANQLEDDISLDCRFRTLGHSSGDICGSAQVDRLLREWLLSTKAKGWATRTAKKLGVTPRDFVRRTLAALAKVKEEFREIDSSRAGNIVGMDNTVEGFMIPRVEMRKAMDHVIVAVISLIDNQIKPDRFPDAIIVTGGFSASAYAMQRFKAEYEPRGIVVIRPSDTDQTACFPVAKGALLRYNNIIDQHLPERYGYAILQRQIFDRANPAHADSWTEDEMVGGEVEYMPWVERSPIDPDVDVVDDRIRTIIAQGEMMANEVRHINMQFHIPVDYPHITAEFVCLGKRFAESAASQRRLLPNEGSAEEYTMHDDVHKWREVDMELPQKELDAHHFDQVTAGDGEICYELNVVVVIRKSASGMEIEFKVLVPQQEAGMKIEDESDEAVFTGEVAFTVKDASVWDGKHSPFTED</sequence>
<evidence type="ECO:0000313" key="1">
    <source>
        <dbReference type="EMBL" id="KJX96971.1"/>
    </source>
</evidence>
<dbReference type="Gene3D" id="3.30.420.40">
    <property type="match status" value="2"/>
</dbReference>
<reference evidence="1 2" key="1">
    <citation type="submission" date="2015-03" db="EMBL/GenBank/DDBJ databases">
        <title>RNA-seq based gene annotation and comparative genomics of four Zymoseptoria species reveal species-specific pathogenicity related genes and transposable element activity.</title>
        <authorList>
            <person name="Grandaubert J."/>
            <person name="Bhattacharyya A."/>
            <person name="Stukenbrock E.H."/>
        </authorList>
    </citation>
    <scope>NUCLEOTIDE SEQUENCE [LARGE SCALE GENOMIC DNA]</scope>
    <source>
        <strain evidence="1 2">Zb18110</strain>
    </source>
</reference>
<dbReference type="Gene3D" id="3.90.640.10">
    <property type="entry name" value="Actin, Chain A, domain 4"/>
    <property type="match status" value="1"/>
</dbReference>
<dbReference type="PANTHER" id="PTHR42749:SF1">
    <property type="entry name" value="CELL SHAPE-DETERMINING PROTEIN MREB"/>
    <property type="match status" value="1"/>
</dbReference>
<dbReference type="InterPro" id="IPR043129">
    <property type="entry name" value="ATPase_NBD"/>
</dbReference>
<dbReference type="STRING" id="1047168.A0A0F4GHX5"/>
<accession>A0A0F4GHX5</accession>
<gene>
    <name evidence="1" type="ORF">TI39_contig593g00024</name>
</gene>